<keyword evidence="5" id="KW-0119">Carbohydrate metabolism</keyword>
<organism evidence="6">
    <name type="scientific">Zea mays</name>
    <name type="common">Maize</name>
    <dbReference type="NCBI Taxonomy" id="4577"/>
    <lineage>
        <taxon>Eukaryota</taxon>
        <taxon>Viridiplantae</taxon>
        <taxon>Streptophyta</taxon>
        <taxon>Embryophyta</taxon>
        <taxon>Tracheophyta</taxon>
        <taxon>Spermatophyta</taxon>
        <taxon>Magnoliopsida</taxon>
        <taxon>Liliopsida</taxon>
        <taxon>Poales</taxon>
        <taxon>Poaceae</taxon>
        <taxon>PACMAD clade</taxon>
        <taxon>Panicoideae</taxon>
        <taxon>Andropogonodae</taxon>
        <taxon>Andropogoneae</taxon>
        <taxon>Tripsacinae</taxon>
        <taxon>Zea</taxon>
    </lineage>
</organism>
<protein>
    <submittedName>
        <fullName evidence="6">KHG/KDPG aldolase</fullName>
    </submittedName>
</protein>
<sequence>MRVAASQLPLPTTTPARRRRRASAPPTAAPRPPPRALAAILRSRVIACLRAQDSETALQAAHAAVHGGITVSVLGDFNIGMTAKLTSGRCAVVHFDSTAISSYLAQFFTLSPSHSHAEQRICPLSKINRAWDSRLGYRVIRCSCMLLRPSLEVVMTTPGVLEVIEDLCRSYPSLTFGVGTVLNAADARKAICAGAQFLMSPGTVLDILHDLKESNVLYIPGVLTSTEVLSACSAGAKVVKVYPVSVMGGEMYMSALKKPFPLVPMVASQGIKIGSIKGYMEAGASAVVLSDAIFDSQLMRDGKFNEISELANLATLEALQFTK</sequence>
<comment type="pathway">
    <text evidence="1">Carbohydrate acid metabolism.</text>
</comment>
<evidence type="ECO:0000313" key="6">
    <source>
        <dbReference type="EMBL" id="ONM52427.1"/>
    </source>
</evidence>
<evidence type="ECO:0000256" key="5">
    <source>
        <dbReference type="ARBA" id="ARBA00023277"/>
    </source>
</evidence>
<dbReference type="GO" id="GO:0016829">
    <property type="term" value="F:lyase activity"/>
    <property type="evidence" value="ECO:0007669"/>
    <property type="project" value="UniProtKB-KW"/>
</dbReference>
<gene>
    <name evidence="6" type="ORF">ZEAMMB73_Zm00001d019184</name>
</gene>
<evidence type="ECO:0000256" key="2">
    <source>
        <dbReference type="ARBA" id="ARBA00006906"/>
    </source>
</evidence>
<dbReference type="InterPro" id="IPR013785">
    <property type="entry name" value="Aldolase_TIM"/>
</dbReference>
<dbReference type="IntAct" id="A0A1D6HW21">
    <property type="interactions" value="2"/>
</dbReference>
<reference evidence="6" key="1">
    <citation type="submission" date="2015-12" db="EMBL/GenBank/DDBJ databases">
        <title>Update maize B73 reference genome by single molecule sequencing technologies.</title>
        <authorList>
            <consortium name="Maize Genome Sequencing Project"/>
            <person name="Ware D."/>
        </authorList>
    </citation>
    <scope>NUCLEOTIDE SEQUENCE [LARGE SCALE GENOMIC DNA]</scope>
    <source>
        <tissue evidence="6">Seedling</tissue>
    </source>
</reference>
<dbReference type="InterPro" id="IPR000887">
    <property type="entry name" value="Aldlse_KDPG_KHG"/>
</dbReference>
<dbReference type="SUPFAM" id="SSF51569">
    <property type="entry name" value="Aldolase"/>
    <property type="match status" value="1"/>
</dbReference>
<keyword evidence="4" id="KW-0456">Lyase</keyword>
<dbReference type="PANTHER" id="PTHR30246:SF1">
    <property type="entry name" value="2-DEHYDRO-3-DEOXY-6-PHOSPHOGALACTONATE ALDOLASE-RELATED"/>
    <property type="match status" value="1"/>
</dbReference>
<dbReference type="Pfam" id="PF01081">
    <property type="entry name" value="Aldolase"/>
    <property type="match status" value="1"/>
</dbReference>
<evidence type="ECO:0000256" key="4">
    <source>
        <dbReference type="ARBA" id="ARBA00023239"/>
    </source>
</evidence>
<dbReference type="InParanoid" id="A0A1D6HW21"/>
<comment type="subunit">
    <text evidence="3">Homotrimer.</text>
</comment>
<evidence type="ECO:0000256" key="3">
    <source>
        <dbReference type="ARBA" id="ARBA00011233"/>
    </source>
</evidence>
<comment type="similarity">
    <text evidence="2">Belongs to the KHG/KDPG aldolase family.</text>
</comment>
<name>A0A1D6HW21_MAIZE</name>
<proteinExistence type="inferred from homology"/>
<dbReference type="SMR" id="A0A1D6HW21"/>
<evidence type="ECO:0000256" key="1">
    <source>
        <dbReference type="ARBA" id="ARBA00004761"/>
    </source>
</evidence>
<dbReference type="Gene3D" id="3.20.20.70">
    <property type="entry name" value="Aldolase class I"/>
    <property type="match status" value="1"/>
</dbReference>
<accession>A0A1D6HW21</accession>
<dbReference type="CDD" id="cd00452">
    <property type="entry name" value="KDPG_aldolase"/>
    <property type="match status" value="1"/>
</dbReference>
<dbReference type="AlphaFoldDB" id="A0A1D6HW21"/>
<dbReference type="EMBL" id="CM007650">
    <property type="protein sequence ID" value="ONM52427.1"/>
    <property type="molecule type" value="Genomic_DNA"/>
</dbReference>
<dbReference type="ExpressionAtlas" id="A0A1D6HW21">
    <property type="expression patterns" value="baseline and differential"/>
</dbReference>
<dbReference type="PANTHER" id="PTHR30246">
    <property type="entry name" value="2-KETO-3-DEOXY-6-PHOSPHOGLUCONATE ALDOLASE"/>
    <property type="match status" value="1"/>
</dbReference>